<comment type="similarity">
    <text evidence="1">Belongs to the small GTPase superfamily. Rab family.</text>
</comment>
<dbReference type="GO" id="GO:0005770">
    <property type="term" value="C:late endosome"/>
    <property type="evidence" value="ECO:0007669"/>
    <property type="project" value="TreeGrafter"/>
</dbReference>
<dbReference type="PANTHER" id="PTHR47981:SF20">
    <property type="entry name" value="RAS-RELATED PROTEIN RAB-7A"/>
    <property type="match status" value="1"/>
</dbReference>
<dbReference type="PRINTS" id="PR00449">
    <property type="entry name" value="RASTRNSFRMNG"/>
</dbReference>
<protein>
    <submittedName>
        <fullName evidence="5">Uncharacterized protein</fullName>
    </submittedName>
</protein>
<dbReference type="GO" id="GO:0090385">
    <property type="term" value="P:phagosome-lysosome fusion"/>
    <property type="evidence" value="ECO:0007669"/>
    <property type="project" value="TreeGrafter"/>
</dbReference>
<organism evidence="5 6">
    <name type="scientific">Halteria grandinella</name>
    <dbReference type="NCBI Taxonomy" id="5974"/>
    <lineage>
        <taxon>Eukaryota</taxon>
        <taxon>Sar</taxon>
        <taxon>Alveolata</taxon>
        <taxon>Ciliophora</taxon>
        <taxon>Intramacronucleata</taxon>
        <taxon>Spirotrichea</taxon>
        <taxon>Stichotrichia</taxon>
        <taxon>Sporadotrichida</taxon>
        <taxon>Halteriidae</taxon>
        <taxon>Halteria</taxon>
    </lineage>
</organism>
<dbReference type="PANTHER" id="PTHR47981">
    <property type="entry name" value="RAB FAMILY"/>
    <property type="match status" value="1"/>
</dbReference>
<evidence type="ECO:0000256" key="3">
    <source>
        <dbReference type="ARBA" id="ARBA00023134"/>
    </source>
</evidence>
<dbReference type="InterPro" id="IPR027417">
    <property type="entry name" value="P-loop_NTPase"/>
</dbReference>
<name>A0A8J8T8U6_HALGN</name>
<gene>
    <name evidence="5" type="ORF">FGO68_gene10573</name>
</gene>
<keyword evidence="2" id="KW-0547">Nucleotide-binding</keyword>
<dbReference type="GO" id="GO:0005764">
    <property type="term" value="C:lysosome"/>
    <property type="evidence" value="ECO:0007669"/>
    <property type="project" value="TreeGrafter"/>
</dbReference>
<dbReference type="AlphaFoldDB" id="A0A8J8T8U6"/>
<evidence type="ECO:0000256" key="1">
    <source>
        <dbReference type="ARBA" id="ARBA00006270"/>
    </source>
</evidence>
<comment type="caution">
    <text evidence="5">The sequence shown here is derived from an EMBL/GenBank/DDBJ whole genome shotgun (WGS) entry which is preliminary data.</text>
</comment>
<dbReference type="SUPFAM" id="SSF52540">
    <property type="entry name" value="P-loop containing nucleoside triphosphate hydrolases"/>
    <property type="match status" value="1"/>
</dbReference>
<evidence type="ECO:0000313" key="5">
    <source>
        <dbReference type="EMBL" id="TNV86747.1"/>
    </source>
</evidence>
<keyword evidence="3" id="KW-0342">GTP-binding</keyword>
<dbReference type="Gene3D" id="3.40.50.300">
    <property type="entry name" value="P-loop containing nucleotide triphosphate hydrolases"/>
    <property type="match status" value="1"/>
</dbReference>
<evidence type="ECO:0000313" key="6">
    <source>
        <dbReference type="Proteomes" id="UP000785679"/>
    </source>
</evidence>
<evidence type="ECO:0000256" key="2">
    <source>
        <dbReference type="ARBA" id="ARBA00022741"/>
    </source>
</evidence>
<keyword evidence="6" id="KW-1185">Reference proteome</keyword>
<dbReference type="GO" id="GO:0045335">
    <property type="term" value="C:phagocytic vesicle"/>
    <property type="evidence" value="ECO:0007669"/>
    <property type="project" value="TreeGrafter"/>
</dbReference>
<accession>A0A8J8T8U6</accession>
<reference evidence="5" key="1">
    <citation type="submission" date="2019-06" db="EMBL/GenBank/DDBJ databases">
        <authorList>
            <person name="Zheng W."/>
        </authorList>
    </citation>
    <scope>NUCLEOTIDE SEQUENCE</scope>
    <source>
        <strain evidence="5">QDHG01</strain>
    </source>
</reference>
<dbReference type="PROSITE" id="PS51419">
    <property type="entry name" value="RAB"/>
    <property type="match status" value="1"/>
</dbReference>
<proteinExistence type="inferred from homology"/>
<sequence>MEGAWGQSSPWMPGEVLQKPKELSSWVSLVFPRIGFVIFIAPQAISFLIGQRGISFEGSEGEGLWFLGESFRKKWPLAVFMVTFEGFINLLLEFIKINIIKSMNSRVDISPPRTPPVRNSALRKQSNNTAHTSHNNVRFQNLNVIIDGGGDVPDISVSNPIGGCAEDYSLPSISMRTPGLGYTTGTSNNRTSTNIETMRRVIILGDQQVGKTSIVKRIVDETFVKEYEPTTKFDFYFKKILVVDNFITVQLYDTSGQDRYNSLPSSLYKRTDSS</sequence>
<dbReference type="EMBL" id="RRYP01000855">
    <property type="protein sequence ID" value="TNV86747.1"/>
    <property type="molecule type" value="Genomic_DNA"/>
</dbReference>
<dbReference type="Pfam" id="PF00071">
    <property type="entry name" value="Ras"/>
    <property type="match status" value="1"/>
</dbReference>
<evidence type="ECO:0000256" key="4">
    <source>
        <dbReference type="SAM" id="MobiDB-lite"/>
    </source>
</evidence>
<dbReference type="InterPro" id="IPR001806">
    <property type="entry name" value="Small_GTPase"/>
</dbReference>
<dbReference type="GO" id="GO:0005525">
    <property type="term" value="F:GTP binding"/>
    <property type="evidence" value="ECO:0007669"/>
    <property type="project" value="UniProtKB-KW"/>
</dbReference>
<dbReference type="Proteomes" id="UP000785679">
    <property type="component" value="Unassembled WGS sequence"/>
</dbReference>
<dbReference type="GO" id="GO:0003924">
    <property type="term" value="F:GTPase activity"/>
    <property type="evidence" value="ECO:0007669"/>
    <property type="project" value="InterPro"/>
</dbReference>
<feature type="region of interest" description="Disordered" evidence="4">
    <location>
        <begin position="110"/>
        <end position="130"/>
    </location>
</feature>